<proteinExistence type="predicted"/>
<keyword evidence="6 8" id="KW-0472">Membrane</keyword>
<comment type="cofactor">
    <cofactor evidence="7">
        <name>Mg(2+)</name>
        <dbReference type="ChEBI" id="CHEBI:18420"/>
    </cofactor>
</comment>
<dbReference type="CDD" id="cd06853">
    <property type="entry name" value="GT_WecA_like"/>
    <property type="match status" value="1"/>
</dbReference>
<keyword evidence="10" id="KW-1185">Reference proteome</keyword>
<feature type="transmembrane region" description="Helical" evidence="8">
    <location>
        <begin position="116"/>
        <end position="132"/>
    </location>
</feature>
<evidence type="ECO:0000313" key="10">
    <source>
        <dbReference type="Proteomes" id="UP000177273"/>
    </source>
</evidence>
<keyword evidence="3 9" id="KW-0808">Transferase</keyword>
<evidence type="ECO:0000256" key="2">
    <source>
        <dbReference type="ARBA" id="ARBA00022475"/>
    </source>
</evidence>
<feature type="transmembrane region" description="Helical" evidence="8">
    <location>
        <begin position="46"/>
        <end position="72"/>
    </location>
</feature>
<dbReference type="GO" id="GO:0009103">
    <property type="term" value="P:lipopolysaccharide biosynthetic process"/>
    <property type="evidence" value="ECO:0007669"/>
    <property type="project" value="TreeGrafter"/>
</dbReference>
<feature type="transmembrane region" description="Helical" evidence="8">
    <location>
        <begin position="228"/>
        <end position="247"/>
    </location>
</feature>
<evidence type="ECO:0000256" key="7">
    <source>
        <dbReference type="PIRSR" id="PIRSR600715-1"/>
    </source>
</evidence>
<feature type="transmembrane region" description="Helical" evidence="8">
    <location>
        <begin position="6"/>
        <end position="26"/>
    </location>
</feature>
<keyword evidence="2" id="KW-1003">Cell membrane</keyword>
<dbReference type="RefSeq" id="WP_070787771.1">
    <property type="nucleotide sequence ID" value="NZ_MKIQ01000027.1"/>
</dbReference>
<dbReference type="OrthoDB" id="9783652at2"/>
<evidence type="ECO:0000256" key="5">
    <source>
        <dbReference type="ARBA" id="ARBA00022989"/>
    </source>
</evidence>
<dbReference type="PROSITE" id="PS01348">
    <property type="entry name" value="MRAY_2"/>
    <property type="match status" value="1"/>
</dbReference>
<accession>A0A9Q5JGD6</accession>
<evidence type="ECO:0000256" key="8">
    <source>
        <dbReference type="SAM" id="Phobius"/>
    </source>
</evidence>
<dbReference type="GO" id="GO:0046872">
    <property type="term" value="F:metal ion binding"/>
    <property type="evidence" value="ECO:0007669"/>
    <property type="project" value="UniProtKB-KW"/>
</dbReference>
<evidence type="ECO:0000256" key="6">
    <source>
        <dbReference type="ARBA" id="ARBA00023136"/>
    </source>
</evidence>
<dbReference type="GO" id="GO:0044038">
    <property type="term" value="P:cell wall macromolecule biosynthetic process"/>
    <property type="evidence" value="ECO:0007669"/>
    <property type="project" value="TreeGrafter"/>
</dbReference>
<dbReference type="GO" id="GO:0016780">
    <property type="term" value="F:phosphotransferase activity, for other substituted phosphate groups"/>
    <property type="evidence" value="ECO:0007669"/>
    <property type="project" value="InterPro"/>
</dbReference>
<dbReference type="InterPro" id="IPR000715">
    <property type="entry name" value="Glycosyl_transferase_4"/>
</dbReference>
<feature type="transmembrane region" description="Helical" evidence="8">
    <location>
        <begin position="84"/>
        <end position="104"/>
    </location>
</feature>
<comment type="caution">
    <text evidence="9">The sequence shown here is derived from an EMBL/GenBank/DDBJ whole genome shotgun (WGS) entry which is preliminary data.</text>
</comment>
<protein>
    <submittedName>
        <fullName evidence="9">Undecaprenyl-phosphate alpha-N-acetylglucosaminyl 1-phosphate transferase</fullName>
    </submittedName>
</protein>
<dbReference type="PANTHER" id="PTHR22926:SF3">
    <property type="entry name" value="UNDECAPRENYL-PHOSPHATE ALPHA-N-ACETYLGLUCOSAMINYL 1-PHOSPHATE TRANSFERASE"/>
    <property type="match status" value="1"/>
</dbReference>
<feature type="transmembrane region" description="Helical" evidence="8">
    <location>
        <begin position="177"/>
        <end position="196"/>
    </location>
</feature>
<feature type="binding site" evidence="7">
    <location>
        <position position="169"/>
    </location>
    <ligand>
        <name>Mg(2+)</name>
        <dbReference type="ChEBI" id="CHEBI:18420"/>
    </ligand>
</feature>
<comment type="subcellular location">
    <subcellularLocation>
        <location evidence="1">Cell membrane</location>
        <topology evidence="1">Multi-pass membrane protein</topology>
    </subcellularLocation>
</comment>
<dbReference type="EMBL" id="MKIQ01000027">
    <property type="protein sequence ID" value="OFI46638.1"/>
    <property type="molecule type" value="Genomic_DNA"/>
</dbReference>
<evidence type="ECO:0000256" key="3">
    <source>
        <dbReference type="ARBA" id="ARBA00022679"/>
    </source>
</evidence>
<dbReference type="Pfam" id="PF00953">
    <property type="entry name" value="Glycos_transf_4"/>
    <property type="match status" value="1"/>
</dbReference>
<feature type="transmembrane region" description="Helical" evidence="8">
    <location>
        <begin position="202"/>
        <end position="221"/>
    </location>
</feature>
<keyword evidence="5 8" id="KW-1133">Transmembrane helix</keyword>
<organism evidence="9 10">
    <name type="scientific">Floricoccus penangensis</name>
    <dbReference type="NCBI Taxonomy" id="1859475"/>
    <lineage>
        <taxon>Bacteria</taxon>
        <taxon>Bacillati</taxon>
        <taxon>Bacillota</taxon>
        <taxon>Bacilli</taxon>
        <taxon>Lactobacillales</taxon>
        <taxon>Streptococcaceae</taxon>
        <taxon>Floricoccus</taxon>
    </lineage>
</organism>
<dbReference type="GO" id="GO:0005886">
    <property type="term" value="C:plasma membrane"/>
    <property type="evidence" value="ECO:0007669"/>
    <property type="project" value="UniProtKB-SubCell"/>
</dbReference>
<dbReference type="InterPro" id="IPR018480">
    <property type="entry name" value="PNAcMuramoyl-5peptid_Trfase_CS"/>
</dbReference>
<dbReference type="GO" id="GO:0071555">
    <property type="term" value="P:cell wall organization"/>
    <property type="evidence" value="ECO:0007669"/>
    <property type="project" value="TreeGrafter"/>
</dbReference>
<keyword evidence="4 8" id="KW-0812">Transmembrane</keyword>
<feature type="transmembrane region" description="Helical" evidence="8">
    <location>
        <begin position="332"/>
        <end position="355"/>
    </location>
</feature>
<sequence length="374" mass="41133">MPFVIKYLIVLFLTATFSFIITPLVIRLVEKIGAVDKPNARRINKVVMPSAGGLAIFFSFTLSVLLFLTYIVGTIKTSKGYLTYFDYVFPLVLSSLIIIITGLIDDIRELSPKWKMLGIVVAATSIWAFSKFRFDNFKIPFGGPMLNFPPWLSLILTVIWIISITNAVNIIDGLDGLASGVSLISLFTMGLVSYLFLGNVNVYLPITIFVLCAAIIGFLPYNFFPAKIYLGDTGALYLGFMISVLSLQGLKNATAVAVLTPMLILGVPVTDTFAAIIRRKLNNQKVSVADKMHLHHRLLSMGLSHKAAVLVIYGIALIFSLISIILNFSGRVGGILLIIASIFGLELFLETVGVWGENRQPLLKIFTRIGNSKK</sequence>
<dbReference type="Proteomes" id="UP000177273">
    <property type="component" value="Unassembled WGS sequence"/>
</dbReference>
<keyword evidence="7" id="KW-0460">Magnesium</keyword>
<keyword evidence="7" id="KW-0479">Metal-binding</keyword>
<feature type="transmembrane region" description="Helical" evidence="8">
    <location>
        <begin position="307"/>
        <end position="326"/>
    </location>
</feature>
<gene>
    <name evidence="9" type="ORF">BG262_02215</name>
</gene>
<evidence type="ECO:0000256" key="1">
    <source>
        <dbReference type="ARBA" id="ARBA00004651"/>
    </source>
</evidence>
<feature type="transmembrane region" description="Helical" evidence="8">
    <location>
        <begin position="253"/>
        <end position="277"/>
    </location>
</feature>
<evidence type="ECO:0000256" key="4">
    <source>
        <dbReference type="ARBA" id="ARBA00022692"/>
    </source>
</evidence>
<feature type="binding site" evidence="7">
    <location>
        <position position="232"/>
    </location>
    <ligand>
        <name>Mg(2+)</name>
        <dbReference type="ChEBI" id="CHEBI:18420"/>
    </ligand>
</feature>
<feature type="transmembrane region" description="Helical" evidence="8">
    <location>
        <begin position="152"/>
        <end position="170"/>
    </location>
</feature>
<name>A0A9Q5JGD6_9LACT</name>
<dbReference type="PANTHER" id="PTHR22926">
    <property type="entry name" value="PHOSPHO-N-ACETYLMURAMOYL-PENTAPEPTIDE-TRANSFERASE"/>
    <property type="match status" value="1"/>
</dbReference>
<evidence type="ECO:0000313" key="9">
    <source>
        <dbReference type="EMBL" id="OFI46638.1"/>
    </source>
</evidence>
<dbReference type="AlphaFoldDB" id="A0A9Q5JGD6"/>
<reference evidence="10" key="1">
    <citation type="submission" date="2016-09" db="EMBL/GenBank/DDBJ databases">
        <title>Draft genome sequence of a novel species of the family Streptococcaceae isolated from flowers.</title>
        <authorList>
            <person name="Chuah L.-O."/>
            <person name="Yap K.-P."/>
            <person name="Thong K.L."/>
            <person name="Liong M.T."/>
            <person name="Ahmad R."/>
            <person name="Rusul G."/>
        </authorList>
    </citation>
    <scope>NUCLEOTIDE SEQUENCE [LARGE SCALE GENOMIC DNA]</scope>
    <source>
        <strain evidence="10">HibF3</strain>
    </source>
</reference>